<organism evidence="2 3">
    <name type="scientific">Paraburkholderia terricola</name>
    <dbReference type="NCBI Taxonomy" id="169427"/>
    <lineage>
        <taxon>Bacteria</taxon>
        <taxon>Pseudomonadati</taxon>
        <taxon>Pseudomonadota</taxon>
        <taxon>Betaproteobacteria</taxon>
        <taxon>Burkholderiales</taxon>
        <taxon>Burkholderiaceae</taxon>
        <taxon>Paraburkholderia</taxon>
    </lineage>
</organism>
<proteinExistence type="predicted"/>
<feature type="region of interest" description="Disordered" evidence="1">
    <location>
        <begin position="360"/>
        <end position="397"/>
    </location>
</feature>
<evidence type="ECO:0000313" key="3">
    <source>
        <dbReference type="Proteomes" id="UP001264340"/>
    </source>
</evidence>
<protein>
    <submittedName>
        <fullName evidence="2">Uncharacterized protein</fullName>
    </submittedName>
</protein>
<evidence type="ECO:0000313" key="2">
    <source>
        <dbReference type="EMBL" id="MDR6409794.1"/>
    </source>
</evidence>
<gene>
    <name evidence="2" type="ORF">J2804_003199</name>
</gene>
<reference evidence="2 3" key="1">
    <citation type="submission" date="2023-07" db="EMBL/GenBank/DDBJ databases">
        <title>Sorghum-associated microbial communities from plants grown in Nebraska, USA.</title>
        <authorList>
            <person name="Schachtman D."/>
        </authorList>
    </citation>
    <scope>NUCLEOTIDE SEQUENCE [LARGE SCALE GENOMIC DNA]</scope>
    <source>
        <strain evidence="2 3">DS1316</strain>
    </source>
</reference>
<comment type="caution">
    <text evidence="2">The sequence shown here is derived from an EMBL/GenBank/DDBJ whole genome shotgun (WGS) entry which is preliminary data.</text>
</comment>
<sequence length="397" mass="41756">MLTIPLTPIVGAMALPRLRPLGHLPASFGHDWTLLPPVRSLRAELKALYAAMLRTFCMSEETIRSLCKWVPLEERRATAPTVFDAPSNHFPPITAEGQPFERIRMPAFEPESHGSSVHWSAIAGGACALGGAAMLAWIAVGQLGPRPTLGDSIFGSSLTVDRGSPSADDRRADAAATQHAAANGEANRRAPGGQSAHVSAGASPTVATANATGSFKESAVATASEANTPRPTGPIPSRHAEKTSPDAITARVATAATVSSVQAPEGKTVSQRRGKLREKAAGLHGKSYRQNSPNGTVKRLPYQPALNDDIPPIAAPSTTQYTLAKPSAAGSYSPLEPSRLGVDEYTSVAMSAGTHLHDIARSPRAASTSHPSGTNGTEWMNHMAQRRVTEVPDQFAR</sequence>
<name>A0ABU1LST1_9BURK</name>
<dbReference type="RefSeq" id="WP_310121586.1">
    <property type="nucleotide sequence ID" value="NZ_JAVDQV010000003.1"/>
</dbReference>
<accession>A0ABU1LST1</accession>
<dbReference type="EMBL" id="JAVDRP010000005">
    <property type="protein sequence ID" value="MDR6409794.1"/>
    <property type="molecule type" value="Genomic_DNA"/>
</dbReference>
<feature type="region of interest" description="Disordered" evidence="1">
    <location>
        <begin position="216"/>
        <end position="246"/>
    </location>
</feature>
<evidence type="ECO:0000256" key="1">
    <source>
        <dbReference type="SAM" id="MobiDB-lite"/>
    </source>
</evidence>
<keyword evidence="3" id="KW-1185">Reference proteome</keyword>
<feature type="region of interest" description="Disordered" evidence="1">
    <location>
        <begin position="160"/>
        <end position="204"/>
    </location>
</feature>
<dbReference type="Proteomes" id="UP001264340">
    <property type="component" value="Unassembled WGS sequence"/>
</dbReference>
<feature type="compositionally biased region" description="Polar residues" evidence="1">
    <location>
        <begin position="365"/>
        <end position="378"/>
    </location>
</feature>